<feature type="region of interest" description="Disordered" evidence="1">
    <location>
        <begin position="1"/>
        <end position="68"/>
    </location>
</feature>
<organism evidence="2 3">
    <name type="scientific">Odynerus spinipes</name>
    <dbReference type="NCBI Taxonomy" id="1348599"/>
    <lineage>
        <taxon>Eukaryota</taxon>
        <taxon>Metazoa</taxon>
        <taxon>Ecdysozoa</taxon>
        <taxon>Arthropoda</taxon>
        <taxon>Hexapoda</taxon>
        <taxon>Insecta</taxon>
        <taxon>Pterygota</taxon>
        <taxon>Neoptera</taxon>
        <taxon>Endopterygota</taxon>
        <taxon>Hymenoptera</taxon>
        <taxon>Apocrita</taxon>
        <taxon>Aculeata</taxon>
        <taxon>Vespoidea</taxon>
        <taxon>Vespidae</taxon>
        <taxon>Eumeninae</taxon>
        <taxon>Odynerus</taxon>
    </lineage>
</organism>
<accession>A0AAD9VJG6</accession>
<name>A0AAD9VJG6_9HYME</name>
<feature type="compositionally biased region" description="Pro residues" evidence="1">
    <location>
        <begin position="31"/>
        <end position="48"/>
    </location>
</feature>
<dbReference type="AlphaFoldDB" id="A0AAD9VJG6"/>
<dbReference type="Proteomes" id="UP001258017">
    <property type="component" value="Unassembled WGS sequence"/>
</dbReference>
<gene>
    <name evidence="2" type="ORF">KPH14_011953</name>
</gene>
<evidence type="ECO:0000313" key="2">
    <source>
        <dbReference type="EMBL" id="KAK2576991.1"/>
    </source>
</evidence>
<protein>
    <submittedName>
        <fullName evidence="2">Uncharacterized protein</fullName>
    </submittedName>
</protein>
<dbReference type="EMBL" id="JAIFRP010004402">
    <property type="protein sequence ID" value="KAK2576991.1"/>
    <property type="molecule type" value="Genomic_DNA"/>
</dbReference>
<proteinExistence type="predicted"/>
<reference evidence="2" key="1">
    <citation type="submission" date="2021-08" db="EMBL/GenBank/DDBJ databases">
        <authorList>
            <person name="Misof B."/>
            <person name="Oliver O."/>
            <person name="Podsiadlowski L."/>
            <person name="Donath A."/>
            <person name="Peters R."/>
            <person name="Mayer C."/>
            <person name="Rust J."/>
            <person name="Gunkel S."/>
            <person name="Lesny P."/>
            <person name="Martin S."/>
            <person name="Oeyen J.P."/>
            <person name="Petersen M."/>
            <person name="Panagiotis P."/>
            <person name="Wilbrandt J."/>
            <person name="Tanja T."/>
        </authorList>
    </citation>
    <scope>NUCLEOTIDE SEQUENCE</scope>
    <source>
        <strain evidence="2">GBR_01_08_01A</strain>
        <tissue evidence="2">Thorax + abdomen</tissue>
    </source>
</reference>
<keyword evidence="3" id="KW-1185">Reference proteome</keyword>
<evidence type="ECO:0000256" key="1">
    <source>
        <dbReference type="SAM" id="MobiDB-lite"/>
    </source>
</evidence>
<reference evidence="2" key="2">
    <citation type="journal article" date="2023" name="Commun. Biol.">
        <title>Intrasexual cuticular hydrocarbon dimorphism in a wasp sheds light on hydrocarbon biosynthesis genes in Hymenoptera.</title>
        <authorList>
            <person name="Moris V.C."/>
            <person name="Podsiadlowski L."/>
            <person name="Martin S."/>
            <person name="Oeyen J.P."/>
            <person name="Donath A."/>
            <person name="Petersen M."/>
            <person name="Wilbrandt J."/>
            <person name="Misof B."/>
            <person name="Liedtke D."/>
            <person name="Thamm M."/>
            <person name="Scheiner R."/>
            <person name="Schmitt T."/>
            <person name="Niehuis O."/>
        </authorList>
    </citation>
    <scope>NUCLEOTIDE SEQUENCE</scope>
    <source>
        <strain evidence="2">GBR_01_08_01A</strain>
    </source>
</reference>
<sequence>MMYSPDKMMGSKGLHGAPITAPGCFPSGRYSPPPYRAAPDPMPPPPRRCMPNPTNTRGRPRTRDAGDT</sequence>
<evidence type="ECO:0000313" key="3">
    <source>
        <dbReference type="Proteomes" id="UP001258017"/>
    </source>
</evidence>
<comment type="caution">
    <text evidence="2">The sequence shown here is derived from an EMBL/GenBank/DDBJ whole genome shotgun (WGS) entry which is preliminary data.</text>
</comment>